<dbReference type="InterPro" id="IPR032783">
    <property type="entry name" value="AraC_lig"/>
</dbReference>
<dbReference type="SMART" id="SM00342">
    <property type="entry name" value="HTH_ARAC"/>
    <property type="match status" value="1"/>
</dbReference>
<dbReference type="AlphaFoldDB" id="A0A365H370"/>
<dbReference type="GO" id="GO:0043565">
    <property type="term" value="F:sequence-specific DNA binding"/>
    <property type="evidence" value="ECO:0007669"/>
    <property type="project" value="InterPro"/>
</dbReference>
<evidence type="ECO:0000313" key="5">
    <source>
        <dbReference type="EMBL" id="RAY13555.1"/>
    </source>
</evidence>
<gene>
    <name evidence="5" type="ORF">DPM19_20810</name>
</gene>
<sequence>MSADPLSETLALIDARCVLSRGLVAGGAWAMRFSPPGRLKITAVVRGSCRLTLDGTERTVPLVAGDVVVFNGGNSFVLAGGPAARPVDASAAFAASPGPVADLGQGRDTVFVGGHIDLGPAGDELLVQALPPLIHVRATADEAPVLRWLLDRILQEMTTGRAGSGFASDQLSQLVFVQVLRTYLADSQALPAGWLRALADERIAPALRLMHSDPGHPWQLGELARSAAMSRTAFATRFKAVAGVPPLTYLTDWRMRLARRALREEDTPLSALARSLGYTSESAFSTAFKRAVGVAPKRYRDTARGSGRQ</sequence>
<protein>
    <submittedName>
        <fullName evidence="5">AraC family transcriptional regulator</fullName>
    </submittedName>
</protein>
<dbReference type="PROSITE" id="PS01124">
    <property type="entry name" value="HTH_ARAC_FAMILY_2"/>
    <property type="match status" value="1"/>
</dbReference>
<dbReference type="Pfam" id="PF12833">
    <property type="entry name" value="HTH_18"/>
    <property type="match status" value="1"/>
</dbReference>
<evidence type="ECO:0000313" key="6">
    <source>
        <dbReference type="Proteomes" id="UP000251891"/>
    </source>
</evidence>
<dbReference type="SUPFAM" id="SSF46689">
    <property type="entry name" value="Homeodomain-like"/>
    <property type="match status" value="2"/>
</dbReference>
<proteinExistence type="predicted"/>
<evidence type="ECO:0000256" key="2">
    <source>
        <dbReference type="ARBA" id="ARBA00023125"/>
    </source>
</evidence>
<dbReference type="InterPro" id="IPR018060">
    <property type="entry name" value="HTH_AraC"/>
</dbReference>
<dbReference type="InterPro" id="IPR009057">
    <property type="entry name" value="Homeodomain-like_sf"/>
</dbReference>
<dbReference type="GO" id="GO:0003700">
    <property type="term" value="F:DNA-binding transcription factor activity"/>
    <property type="evidence" value="ECO:0007669"/>
    <property type="project" value="InterPro"/>
</dbReference>
<dbReference type="PROSITE" id="PS00041">
    <property type="entry name" value="HTH_ARAC_FAMILY_1"/>
    <property type="match status" value="1"/>
</dbReference>
<dbReference type="Pfam" id="PF12852">
    <property type="entry name" value="Cupin_6"/>
    <property type="match status" value="1"/>
</dbReference>
<keyword evidence="3" id="KW-0804">Transcription</keyword>
<keyword evidence="1" id="KW-0805">Transcription regulation</keyword>
<dbReference type="PANTHER" id="PTHR46796:SF7">
    <property type="entry name" value="ARAC FAMILY TRANSCRIPTIONAL REGULATOR"/>
    <property type="match status" value="1"/>
</dbReference>
<name>A0A365H370_9ACTN</name>
<comment type="caution">
    <text evidence="5">The sequence shown here is derived from an EMBL/GenBank/DDBJ whole genome shotgun (WGS) entry which is preliminary data.</text>
</comment>
<keyword evidence="6" id="KW-1185">Reference proteome</keyword>
<accession>A0A365H370</accession>
<dbReference type="PRINTS" id="PR00032">
    <property type="entry name" value="HTHARAC"/>
</dbReference>
<dbReference type="Gene3D" id="1.10.10.60">
    <property type="entry name" value="Homeodomain-like"/>
    <property type="match status" value="2"/>
</dbReference>
<keyword evidence="2" id="KW-0238">DNA-binding</keyword>
<dbReference type="EMBL" id="QLYX01000009">
    <property type="protein sequence ID" value="RAY13555.1"/>
    <property type="molecule type" value="Genomic_DNA"/>
</dbReference>
<evidence type="ECO:0000259" key="4">
    <source>
        <dbReference type="PROSITE" id="PS01124"/>
    </source>
</evidence>
<dbReference type="InterPro" id="IPR018062">
    <property type="entry name" value="HTH_AraC-typ_CS"/>
</dbReference>
<dbReference type="OrthoDB" id="241790at2"/>
<evidence type="ECO:0000256" key="3">
    <source>
        <dbReference type="ARBA" id="ARBA00023163"/>
    </source>
</evidence>
<evidence type="ECO:0000256" key="1">
    <source>
        <dbReference type="ARBA" id="ARBA00023015"/>
    </source>
</evidence>
<organism evidence="5 6">
    <name type="scientific">Actinomadura craniellae</name>
    <dbReference type="NCBI Taxonomy" id="2231787"/>
    <lineage>
        <taxon>Bacteria</taxon>
        <taxon>Bacillati</taxon>
        <taxon>Actinomycetota</taxon>
        <taxon>Actinomycetes</taxon>
        <taxon>Streptosporangiales</taxon>
        <taxon>Thermomonosporaceae</taxon>
        <taxon>Actinomadura</taxon>
    </lineage>
</organism>
<feature type="domain" description="HTH araC/xylS-type" evidence="4">
    <location>
        <begin position="204"/>
        <end position="302"/>
    </location>
</feature>
<dbReference type="PANTHER" id="PTHR46796">
    <property type="entry name" value="HTH-TYPE TRANSCRIPTIONAL ACTIVATOR RHAS-RELATED"/>
    <property type="match status" value="1"/>
</dbReference>
<dbReference type="Proteomes" id="UP000251891">
    <property type="component" value="Unassembled WGS sequence"/>
</dbReference>
<reference evidence="5 6" key="1">
    <citation type="submission" date="2018-06" db="EMBL/GenBank/DDBJ databases">
        <title>Actinomadura craniellae sp. nov. isolated from marine sponge Craniella sp.</title>
        <authorList>
            <person name="Li L."/>
            <person name="Xu Q.H."/>
            <person name="Lin H.W."/>
            <person name="Lu Y.H."/>
        </authorList>
    </citation>
    <scope>NUCLEOTIDE SEQUENCE [LARGE SCALE GENOMIC DNA]</scope>
    <source>
        <strain evidence="5 6">LHW63021</strain>
    </source>
</reference>
<dbReference type="InterPro" id="IPR020449">
    <property type="entry name" value="Tscrpt_reg_AraC-type_HTH"/>
</dbReference>
<dbReference type="InterPro" id="IPR050204">
    <property type="entry name" value="AraC_XylS_family_regulators"/>
</dbReference>